<dbReference type="Proteomes" id="UP000320300">
    <property type="component" value="Unassembled WGS sequence"/>
</dbReference>
<dbReference type="AlphaFoldDB" id="A0A521AFS4"/>
<dbReference type="InterPro" id="IPR007497">
    <property type="entry name" value="SIMPL/DUF541"/>
</dbReference>
<dbReference type="InterPro" id="IPR016907">
    <property type="entry name" value="UCP029033"/>
</dbReference>
<dbReference type="Gene3D" id="3.30.110.170">
    <property type="entry name" value="Protein of unknown function (DUF541), domain 1"/>
    <property type="match status" value="1"/>
</dbReference>
<keyword evidence="1" id="KW-0812">Transmembrane</keyword>
<evidence type="ECO:0008006" key="4">
    <source>
        <dbReference type="Google" id="ProtNLM"/>
    </source>
</evidence>
<dbReference type="Gene3D" id="3.30.70.2970">
    <property type="entry name" value="Protein of unknown function (DUF541), domain 2"/>
    <property type="match status" value="1"/>
</dbReference>
<dbReference type="EMBL" id="FXTN01000001">
    <property type="protein sequence ID" value="SMO33560.1"/>
    <property type="molecule type" value="Genomic_DNA"/>
</dbReference>
<dbReference type="RefSeq" id="WP_142526255.1">
    <property type="nucleotide sequence ID" value="NZ_CBCSJO010000002.1"/>
</dbReference>
<organism evidence="2 3">
    <name type="scientific">Pedobacter westerhofensis</name>
    <dbReference type="NCBI Taxonomy" id="425512"/>
    <lineage>
        <taxon>Bacteria</taxon>
        <taxon>Pseudomonadati</taxon>
        <taxon>Bacteroidota</taxon>
        <taxon>Sphingobacteriia</taxon>
        <taxon>Sphingobacteriales</taxon>
        <taxon>Sphingobacteriaceae</taxon>
        <taxon>Pedobacter</taxon>
    </lineage>
</organism>
<gene>
    <name evidence="2" type="ORF">SAMN06265348_101131</name>
</gene>
<reference evidence="2 3" key="1">
    <citation type="submission" date="2017-05" db="EMBL/GenBank/DDBJ databases">
        <authorList>
            <person name="Varghese N."/>
            <person name="Submissions S."/>
        </authorList>
    </citation>
    <scope>NUCLEOTIDE SEQUENCE [LARGE SCALE GENOMIC DNA]</scope>
    <source>
        <strain evidence="2 3">DSM 19036</strain>
    </source>
</reference>
<evidence type="ECO:0000313" key="2">
    <source>
        <dbReference type="EMBL" id="SMO33560.1"/>
    </source>
</evidence>
<protein>
    <recommendedName>
        <fullName evidence="4">SIMPL domain-containing protein</fullName>
    </recommendedName>
</protein>
<dbReference type="PANTHER" id="PTHR34387">
    <property type="entry name" value="SLR1258 PROTEIN"/>
    <property type="match status" value="1"/>
</dbReference>
<dbReference type="OrthoDB" id="9785289at2"/>
<dbReference type="GO" id="GO:0006974">
    <property type="term" value="P:DNA damage response"/>
    <property type="evidence" value="ECO:0007669"/>
    <property type="project" value="TreeGrafter"/>
</dbReference>
<dbReference type="PANTHER" id="PTHR34387:SF2">
    <property type="entry name" value="SLR1258 PROTEIN"/>
    <property type="match status" value="1"/>
</dbReference>
<evidence type="ECO:0000256" key="1">
    <source>
        <dbReference type="SAM" id="Phobius"/>
    </source>
</evidence>
<name>A0A521AFS4_9SPHI</name>
<evidence type="ECO:0000313" key="3">
    <source>
        <dbReference type="Proteomes" id="UP000320300"/>
    </source>
</evidence>
<proteinExistence type="predicted"/>
<keyword evidence="3" id="KW-1185">Reference proteome</keyword>
<feature type="transmembrane region" description="Helical" evidence="1">
    <location>
        <begin position="6"/>
        <end position="26"/>
    </location>
</feature>
<dbReference type="PIRSF" id="PIRSF029033">
    <property type="entry name" value="UCP029033"/>
    <property type="match status" value="1"/>
</dbReference>
<dbReference type="InterPro" id="IPR052022">
    <property type="entry name" value="26kDa_periplasmic_antigen"/>
</dbReference>
<keyword evidence="1" id="KW-0472">Membrane</keyword>
<keyword evidence="1" id="KW-1133">Transmembrane helix</keyword>
<sequence>MRSTIITAVIIGLSAIIAFALIGNAYKYRSKTMETIVVTGLAEKDFNSDLIVWNGSYSRKSFDLKEAYSTLKADENAIRSYLLKKGLNAGNMVFSSVVINKEFSQQTNANGQYLSQQFTGYNLTQSVKIESNEVEKVDKISREAAELIQSGIEFNSSAPMFYNTKLSQVKMELLGKASADARSRAETIAKNAGSSLGELKKATMGIFQITGKNSNEDYSYGGAFNTSNKYKTGSITIKMEFSAD</sequence>
<accession>A0A521AFS4</accession>
<dbReference type="Pfam" id="PF04402">
    <property type="entry name" value="SIMPL"/>
    <property type="match status" value="1"/>
</dbReference>